<dbReference type="PANTHER" id="PTHR10812:SF17">
    <property type="entry name" value="TRANSCRIPTION FACTOR AP-2, ISOFORM D"/>
    <property type="match status" value="1"/>
</dbReference>
<name>A0A915DYY2_9BILA</name>
<evidence type="ECO:0000256" key="3">
    <source>
        <dbReference type="ARBA" id="ARBA00023015"/>
    </source>
</evidence>
<keyword evidence="3" id="KW-0805">Transcription regulation</keyword>
<evidence type="ECO:0000256" key="7">
    <source>
        <dbReference type="SAM" id="MobiDB-lite"/>
    </source>
</evidence>
<evidence type="ECO:0000256" key="4">
    <source>
        <dbReference type="ARBA" id="ARBA00023125"/>
    </source>
</evidence>
<dbReference type="InterPro" id="IPR013854">
    <property type="entry name" value="TF_AP2_C"/>
</dbReference>
<feature type="domain" description="Transcription factor AP-2 C-terminal" evidence="8">
    <location>
        <begin position="300"/>
        <end position="507"/>
    </location>
</feature>
<protein>
    <submittedName>
        <fullName evidence="10">Transcription factor AP-2 C-terminal domain-containing protein</fullName>
    </submittedName>
</protein>
<dbReference type="GO" id="GO:0000977">
    <property type="term" value="F:RNA polymerase II transcription regulatory region sequence-specific DNA binding"/>
    <property type="evidence" value="ECO:0007669"/>
    <property type="project" value="TreeGrafter"/>
</dbReference>
<comment type="subcellular location">
    <subcellularLocation>
        <location evidence="1">Nucleus</location>
    </subcellularLocation>
</comment>
<comment type="similarity">
    <text evidence="2">Belongs to the AP-2 family.</text>
</comment>
<keyword evidence="6" id="KW-0539">Nucleus</keyword>
<sequence length="523" mass="56643">MPSAAATTTLDTSSNDFLQILRTAGGLPNNQTSLLAAAQQFAAAASVAQHFAAAAATSNAGPQQSHLEQSKTTSPVKKKRKLESSTPKSPVKTPTSSSKPKPPTMVYNPTNWEFWGQFLATNQDPAALIRSVAYNHGASTDAQPIEEDSKPAAQTLLENEESGQPCQGSMPKEAEGIDRKRPAAIQELLQMKKARLGQPVVAEKLVKTEEEGTGNSHLSEILSRLCNGGPEEDAETTSNCSLNSLEGGKETPKKKVDEEKRLAQLQTTPLSGVKSLPSRTNDNDVSESPLASLVPHDRVFAQVPGRLSLLSNVVKYKMSVGEVKRRLMGPESFNFSLLGALLRRAKMPEKSQMLVDELNQVGLSIPRGRRRLSQVTLLSALTESESVQFAKDFQRIADTEFPCQQLAAVALGQSSGTTASMVFNGAIKQEDNEEGAGRLKQLEATLELANEFVELLKLDRSPVMDTNADPIFEREVQDPLSTFSMLTHGFGTPAVLVGMQMFSSFVQHQIQMVKSNHSKNNGF</sequence>
<feature type="region of interest" description="Disordered" evidence="7">
    <location>
        <begin position="57"/>
        <end position="104"/>
    </location>
</feature>
<accession>A0A915DYY2</accession>
<dbReference type="InterPro" id="IPR004979">
    <property type="entry name" value="TF_AP2"/>
</dbReference>
<dbReference type="WBParaSite" id="jg24419">
    <property type="protein sequence ID" value="jg24419"/>
    <property type="gene ID" value="jg24419"/>
</dbReference>
<dbReference type="PANTHER" id="PTHR10812">
    <property type="entry name" value="TRANSCRIPTION FACTOR AP-2"/>
    <property type="match status" value="1"/>
</dbReference>
<evidence type="ECO:0000256" key="5">
    <source>
        <dbReference type="ARBA" id="ARBA00023163"/>
    </source>
</evidence>
<evidence type="ECO:0000313" key="9">
    <source>
        <dbReference type="Proteomes" id="UP000887574"/>
    </source>
</evidence>
<evidence type="ECO:0000256" key="6">
    <source>
        <dbReference type="ARBA" id="ARBA00023242"/>
    </source>
</evidence>
<evidence type="ECO:0000259" key="8">
    <source>
        <dbReference type="Pfam" id="PF03299"/>
    </source>
</evidence>
<keyword evidence="5" id="KW-0804">Transcription</keyword>
<reference evidence="10" key="1">
    <citation type="submission" date="2022-11" db="UniProtKB">
        <authorList>
            <consortium name="WormBaseParasite"/>
        </authorList>
    </citation>
    <scope>IDENTIFICATION</scope>
</reference>
<keyword evidence="4" id="KW-0238">DNA-binding</keyword>
<dbReference type="Proteomes" id="UP000887574">
    <property type="component" value="Unplaced"/>
</dbReference>
<dbReference type="GO" id="GO:0005634">
    <property type="term" value="C:nucleus"/>
    <property type="evidence" value="ECO:0007669"/>
    <property type="project" value="UniProtKB-SubCell"/>
</dbReference>
<proteinExistence type="inferred from homology"/>
<keyword evidence="9" id="KW-1185">Reference proteome</keyword>
<feature type="compositionally biased region" description="Basic and acidic residues" evidence="7">
    <location>
        <begin position="247"/>
        <end position="262"/>
    </location>
</feature>
<feature type="compositionally biased region" description="Polar residues" evidence="7">
    <location>
        <begin position="57"/>
        <end position="75"/>
    </location>
</feature>
<feature type="compositionally biased region" description="Low complexity" evidence="7">
    <location>
        <begin position="84"/>
        <end position="99"/>
    </location>
</feature>
<dbReference type="Pfam" id="PF03299">
    <property type="entry name" value="TF_AP-2"/>
    <property type="match status" value="1"/>
</dbReference>
<dbReference type="PRINTS" id="PR01748">
    <property type="entry name" value="AP2TNSCPFCT"/>
</dbReference>
<evidence type="ECO:0000313" key="10">
    <source>
        <dbReference type="WBParaSite" id="jg24419"/>
    </source>
</evidence>
<dbReference type="AlphaFoldDB" id="A0A915DYY2"/>
<organism evidence="9 10">
    <name type="scientific">Ditylenchus dipsaci</name>
    <dbReference type="NCBI Taxonomy" id="166011"/>
    <lineage>
        <taxon>Eukaryota</taxon>
        <taxon>Metazoa</taxon>
        <taxon>Ecdysozoa</taxon>
        <taxon>Nematoda</taxon>
        <taxon>Chromadorea</taxon>
        <taxon>Rhabditida</taxon>
        <taxon>Tylenchina</taxon>
        <taxon>Tylenchomorpha</taxon>
        <taxon>Sphaerularioidea</taxon>
        <taxon>Anguinidae</taxon>
        <taxon>Anguininae</taxon>
        <taxon>Ditylenchus</taxon>
    </lineage>
</organism>
<dbReference type="GO" id="GO:0000981">
    <property type="term" value="F:DNA-binding transcription factor activity, RNA polymerase II-specific"/>
    <property type="evidence" value="ECO:0007669"/>
    <property type="project" value="TreeGrafter"/>
</dbReference>
<feature type="region of interest" description="Disordered" evidence="7">
    <location>
        <begin position="226"/>
        <end position="290"/>
    </location>
</feature>
<dbReference type="GO" id="GO:0042127">
    <property type="term" value="P:regulation of cell population proliferation"/>
    <property type="evidence" value="ECO:0007669"/>
    <property type="project" value="TreeGrafter"/>
</dbReference>
<evidence type="ECO:0000256" key="2">
    <source>
        <dbReference type="ARBA" id="ARBA00007770"/>
    </source>
</evidence>
<feature type="region of interest" description="Disordered" evidence="7">
    <location>
        <begin position="157"/>
        <end position="178"/>
    </location>
</feature>
<evidence type="ECO:0000256" key="1">
    <source>
        <dbReference type="ARBA" id="ARBA00004123"/>
    </source>
</evidence>